<feature type="compositionally biased region" description="Low complexity" evidence="1">
    <location>
        <begin position="19"/>
        <end position="42"/>
    </location>
</feature>
<gene>
    <name evidence="2" type="ORF">Q8A67_000071</name>
</gene>
<evidence type="ECO:0000313" key="2">
    <source>
        <dbReference type="EMBL" id="KAK2915697.1"/>
    </source>
</evidence>
<protein>
    <submittedName>
        <fullName evidence="2">Uncharacterized protein</fullName>
    </submittedName>
</protein>
<keyword evidence="3" id="KW-1185">Reference proteome</keyword>
<proteinExistence type="predicted"/>
<reference evidence="2" key="1">
    <citation type="submission" date="2023-08" db="EMBL/GenBank/DDBJ databases">
        <title>Chromosome-level Genome Assembly of mud carp (Cirrhinus molitorella).</title>
        <authorList>
            <person name="Liu H."/>
        </authorList>
    </citation>
    <scope>NUCLEOTIDE SEQUENCE</scope>
    <source>
        <strain evidence="2">Prfri</strain>
        <tissue evidence="2">Muscle</tissue>
    </source>
</reference>
<feature type="region of interest" description="Disordered" evidence="1">
    <location>
        <begin position="1"/>
        <end position="108"/>
    </location>
</feature>
<sequence>MQFNMGCRSRDRVRLRPGAVPSVHTAASSSPPASATAVQAQPKMVSVGTQTERFEKRTSTPLPSPVHSDDESPFDFTDEPGDVSWIPQEEMRSDLSDEEPLHESLPDL</sequence>
<accession>A0AA88TWI6</accession>
<dbReference type="AlphaFoldDB" id="A0AA88TWI6"/>
<dbReference type="Proteomes" id="UP001187343">
    <property type="component" value="Unassembled WGS sequence"/>
</dbReference>
<feature type="compositionally biased region" description="Basic and acidic residues" evidence="1">
    <location>
        <begin position="89"/>
        <end position="108"/>
    </location>
</feature>
<evidence type="ECO:0000256" key="1">
    <source>
        <dbReference type="SAM" id="MobiDB-lite"/>
    </source>
</evidence>
<dbReference type="EMBL" id="JAUYZG010000001">
    <property type="protein sequence ID" value="KAK2915697.1"/>
    <property type="molecule type" value="Genomic_DNA"/>
</dbReference>
<organism evidence="2 3">
    <name type="scientific">Cirrhinus molitorella</name>
    <name type="common">mud carp</name>
    <dbReference type="NCBI Taxonomy" id="172907"/>
    <lineage>
        <taxon>Eukaryota</taxon>
        <taxon>Metazoa</taxon>
        <taxon>Chordata</taxon>
        <taxon>Craniata</taxon>
        <taxon>Vertebrata</taxon>
        <taxon>Euteleostomi</taxon>
        <taxon>Actinopterygii</taxon>
        <taxon>Neopterygii</taxon>
        <taxon>Teleostei</taxon>
        <taxon>Ostariophysi</taxon>
        <taxon>Cypriniformes</taxon>
        <taxon>Cyprinidae</taxon>
        <taxon>Labeoninae</taxon>
        <taxon>Labeonini</taxon>
        <taxon>Cirrhinus</taxon>
    </lineage>
</organism>
<feature type="compositionally biased region" description="Acidic residues" evidence="1">
    <location>
        <begin position="71"/>
        <end position="81"/>
    </location>
</feature>
<evidence type="ECO:0000313" key="3">
    <source>
        <dbReference type="Proteomes" id="UP001187343"/>
    </source>
</evidence>
<name>A0AA88TWI6_9TELE</name>
<comment type="caution">
    <text evidence="2">The sequence shown here is derived from an EMBL/GenBank/DDBJ whole genome shotgun (WGS) entry which is preliminary data.</text>
</comment>